<gene>
    <name evidence="1" type="ORF">LCGC14_1186990</name>
</gene>
<proteinExistence type="predicted"/>
<organism evidence="1">
    <name type="scientific">marine sediment metagenome</name>
    <dbReference type="NCBI Taxonomy" id="412755"/>
    <lineage>
        <taxon>unclassified sequences</taxon>
        <taxon>metagenomes</taxon>
        <taxon>ecological metagenomes</taxon>
    </lineage>
</organism>
<protein>
    <submittedName>
        <fullName evidence="1">Uncharacterized protein</fullName>
    </submittedName>
</protein>
<evidence type="ECO:0000313" key="1">
    <source>
        <dbReference type="EMBL" id="KKM95552.1"/>
    </source>
</evidence>
<reference evidence="1" key="1">
    <citation type="journal article" date="2015" name="Nature">
        <title>Complex archaea that bridge the gap between prokaryotes and eukaryotes.</title>
        <authorList>
            <person name="Spang A."/>
            <person name="Saw J.H."/>
            <person name="Jorgensen S.L."/>
            <person name="Zaremba-Niedzwiedzka K."/>
            <person name="Martijn J."/>
            <person name="Lind A.E."/>
            <person name="van Eijk R."/>
            <person name="Schleper C."/>
            <person name="Guy L."/>
            <person name="Ettema T.J."/>
        </authorList>
    </citation>
    <scope>NUCLEOTIDE SEQUENCE</scope>
</reference>
<name>A0A0F9PQY8_9ZZZZ</name>
<accession>A0A0F9PQY8</accession>
<dbReference type="EMBL" id="LAZR01005994">
    <property type="protein sequence ID" value="KKM95552.1"/>
    <property type="molecule type" value="Genomic_DNA"/>
</dbReference>
<dbReference type="AlphaFoldDB" id="A0A0F9PQY8"/>
<sequence>MSEKRGKSIHVRVSEDFYNTIKKNAKISYSSIVEFCRSAITDKIYQIENPQLSNGDVNALDLRYPIFKKIIKKLMIDGVNNSNLRTNQKVYKVINILNIFDNCSLSQFILPNTFKPDFNKLSQILFNCDLESFIRKVHQKEIREEKVNRNTIILAGDLGLELVNFYKNYEKKNPIKVADIHNPFSYKIENNDEYFTEKLYFEDFFKDALVLLESIELIELIGEEYKGTDSKTLGKIRDHLKILDFIKKYSINYLLYQ</sequence>
<comment type="caution">
    <text evidence="1">The sequence shown here is derived from an EMBL/GenBank/DDBJ whole genome shotgun (WGS) entry which is preliminary data.</text>
</comment>